<dbReference type="SUPFAM" id="SSF57667">
    <property type="entry name" value="beta-beta-alpha zinc fingers"/>
    <property type="match status" value="2"/>
</dbReference>
<dbReference type="OrthoDB" id="6744513at2759"/>
<dbReference type="SMART" id="SM00355">
    <property type="entry name" value="ZnF_C2H2"/>
    <property type="match status" value="6"/>
</dbReference>
<organism evidence="8 9">
    <name type="scientific">Ceutorhynchus assimilis</name>
    <name type="common">cabbage seed weevil</name>
    <dbReference type="NCBI Taxonomy" id="467358"/>
    <lineage>
        <taxon>Eukaryota</taxon>
        <taxon>Metazoa</taxon>
        <taxon>Ecdysozoa</taxon>
        <taxon>Arthropoda</taxon>
        <taxon>Hexapoda</taxon>
        <taxon>Insecta</taxon>
        <taxon>Pterygota</taxon>
        <taxon>Neoptera</taxon>
        <taxon>Endopterygota</taxon>
        <taxon>Coleoptera</taxon>
        <taxon>Polyphaga</taxon>
        <taxon>Cucujiformia</taxon>
        <taxon>Curculionidae</taxon>
        <taxon>Ceutorhynchinae</taxon>
        <taxon>Ceutorhynchus</taxon>
    </lineage>
</organism>
<feature type="compositionally biased region" description="Acidic residues" evidence="6">
    <location>
        <begin position="214"/>
        <end position="227"/>
    </location>
</feature>
<dbReference type="Pfam" id="PF13912">
    <property type="entry name" value="zf-C2H2_6"/>
    <property type="match status" value="2"/>
</dbReference>
<evidence type="ECO:0000256" key="6">
    <source>
        <dbReference type="SAM" id="MobiDB-lite"/>
    </source>
</evidence>
<evidence type="ECO:0000313" key="9">
    <source>
        <dbReference type="Proteomes" id="UP001152799"/>
    </source>
</evidence>
<dbReference type="EMBL" id="OU892281">
    <property type="protein sequence ID" value="CAG9768871.1"/>
    <property type="molecule type" value="Genomic_DNA"/>
</dbReference>
<reference evidence="8" key="1">
    <citation type="submission" date="2022-01" db="EMBL/GenBank/DDBJ databases">
        <authorList>
            <person name="King R."/>
        </authorList>
    </citation>
    <scope>NUCLEOTIDE SEQUENCE</scope>
</reference>
<evidence type="ECO:0000313" key="8">
    <source>
        <dbReference type="EMBL" id="CAG9768871.1"/>
    </source>
</evidence>
<dbReference type="PROSITE" id="PS00028">
    <property type="entry name" value="ZINC_FINGER_C2H2_1"/>
    <property type="match status" value="4"/>
</dbReference>
<keyword evidence="9" id="KW-1185">Reference proteome</keyword>
<feature type="domain" description="C2H2-type" evidence="7">
    <location>
        <begin position="678"/>
        <end position="705"/>
    </location>
</feature>
<evidence type="ECO:0000256" key="2">
    <source>
        <dbReference type="ARBA" id="ARBA00022737"/>
    </source>
</evidence>
<dbReference type="GO" id="GO:0008270">
    <property type="term" value="F:zinc ion binding"/>
    <property type="evidence" value="ECO:0007669"/>
    <property type="project" value="UniProtKB-KW"/>
</dbReference>
<feature type="compositionally biased region" description="Basic residues" evidence="6">
    <location>
        <begin position="565"/>
        <end position="579"/>
    </location>
</feature>
<feature type="region of interest" description="Disordered" evidence="6">
    <location>
        <begin position="210"/>
        <end position="280"/>
    </location>
</feature>
<feature type="compositionally biased region" description="Basic and acidic residues" evidence="6">
    <location>
        <begin position="583"/>
        <end position="594"/>
    </location>
</feature>
<keyword evidence="1" id="KW-0479">Metal-binding</keyword>
<gene>
    <name evidence="8" type="ORF">CEUTPL_LOCUS9392</name>
</gene>
<feature type="domain" description="C2H2-type" evidence="7">
    <location>
        <begin position="733"/>
        <end position="755"/>
    </location>
</feature>
<keyword evidence="2" id="KW-0677">Repeat</keyword>
<evidence type="ECO:0000256" key="4">
    <source>
        <dbReference type="ARBA" id="ARBA00022833"/>
    </source>
</evidence>
<protein>
    <recommendedName>
        <fullName evidence="7">C2H2-type domain-containing protein</fullName>
    </recommendedName>
</protein>
<dbReference type="Gene3D" id="3.30.160.60">
    <property type="entry name" value="Classic Zinc Finger"/>
    <property type="match status" value="2"/>
</dbReference>
<keyword evidence="4" id="KW-0862">Zinc</keyword>
<keyword evidence="3 5" id="KW-0863">Zinc-finger</keyword>
<dbReference type="PANTHER" id="PTHR24379:SF121">
    <property type="entry name" value="C2H2-TYPE DOMAIN-CONTAINING PROTEIN"/>
    <property type="match status" value="1"/>
</dbReference>
<feature type="region of interest" description="Disordered" evidence="6">
    <location>
        <begin position="545"/>
        <end position="594"/>
    </location>
</feature>
<feature type="compositionally biased region" description="Polar residues" evidence="6">
    <location>
        <begin position="554"/>
        <end position="564"/>
    </location>
</feature>
<evidence type="ECO:0000259" key="7">
    <source>
        <dbReference type="PROSITE" id="PS50157"/>
    </source>
</evidence>
<name>A0A9N9MWR0_9CUCU</name>
<dbReference type="PROSITE" id="PS50157">
    <property type="entry name" value="ZINC_FINGER_C2H2_2"/>
    <property type="match status" value="4"/>
</dbReference>
<dbReference type="Proteomes" id="UP001152799">
    <property type="component" value="Chromosome 5"/>
</dbReference>
<sequence>MSNQYIFPDADDQQILLQDGSIIWNDQLNEEASLHYFDTNDTIISSSESFATAIDANETAYLSALETTTTPDVTLDDIHDITINNEEEEAVPPTVNPAEDAEEANLALEEINADNRVIVFTIDGGDDLYGIQMIKDDAGNLQKYQFKFRTTEAGQLEFIPETVTLLEETVNTEEAVETEVQTEQENVLVKTSVKTENNILHETVEDLHIKGEMESDAEDIDEAVDEDSNTKSSPLQKPLVKQEEILSSQNSEDEESIQNEIESTMPLRKEEHLEETNEDQEQLVDENMHVEDQFEKQLQQDNEVEGTEFIPEYLDDFVDDTSQTEQYNFKDQEIITPNVPLDANDRINILRHSQDKSEDKLKKLTSVGMKYYVMYPEKENVNSLAANNNLIQTQLAQRTLPKSTNPRSLLKINFDKDKDKPKKCVKSQVPITHCEFYDKRFAKNKEAMHVKNFHSFLNKTTIPHAPVRQKRQPRKQEIKATERGNEEIIVQEVIISDNGFIESPNKRRRNRKLKVTAVVELSDSEDDTNNPSSDITIIEINSDSDDSISKTDTAKSQTSDTQNTLKRRRGRPRKLKKGTNKPVPDESDKLPDKKGEIICPRCPKTFASQNSLNTHLKHHNLENNLKIKATMSDRTMPRQSLLPKFNYNHKCEECQQTFKNTILLKNHKCTKTQNNSNHSCSVCLKKFRDVTLLNIHKKTHAKANLLINTSVLKVSPKKIPTICITRSSPKKSFRCTECPKICESNEKLLNHTKTHKKLVCSSCSATFSSKFLLETHARTNCTKLKSSANNKRLSYTIRKTFVNTPPRRMTMAKPADKTAVNNVLGVKLDCDLCGLEFPTFRSLYMHKVQLHGLNTPNKSLMMKPKCKRGDYKPKAAHGGVPMNPKLQKAYAALKTKMAESTDLVIY</sequence>
<dbReference type="PANTHER" id="PTHR24379">
    <property type="entry name" value="KRAB AND ZINC FINGER DOMAIN-CONTAINING"/>
    <property type="match status" value="1"/>
</dbReference>
<evidence type="ECO:0000256" key="3">
    <source>
        <dbReference type="ARBA" id="ARBA00022771"/>
    </source>
</evidence>
<dbReference type="Pfam" id="PF13894">
    <property type="entry name" value="zf-C2H2_4"/>
    <property type="match status" value="1"/>
</dbReference>
<dbReference type="InterPro" id="IPR036236">
    <property type="entry name" value="Znf_C2H2_sf"/>
</dbReference>
<accession>A0A9N9MWR0</accession>
<evidence type="ECO:0000256" key="1">
    <source>
        <dbReference type="ARBA" id="ARBA00022723"/>
    </source>
</evidence>
<evidence type="ECO:0000256" key="5">
    <source>
        <dbReference type="PROSITE-ProRule" id="PRU00042"/>
    </source>
</evidence>
<dbReference type="InterPro" id="IPR013087">
    <property type="entry name" value="Znf_C2H2_type"/>
</dbReference>
<feature type="domain" description="C2H2-type" evidence="7">
    <location>
        <begin position="597"/>
        <end position="624"/>
    </location>
</feature>
<proteinExistence type="predicted"/>
<feature type="domain" description="C2H2-type" evidence="7">
    <location>
        <begin position="828"/>
        <end position="856"/>
    </location>
</feature>
<dbReference type="AlphaFoldDB" id="A0A9N9MWR0"/>
<dbReference type="Pfam" id="PF00096">
    <property type="entry name" value="zf-C2H2"/>
    <property type="match status" value="1"/>
</dbReference>